<dbReference type="GO" id="GO:0004674">
    <property type="term" value="F:protein serine/threonine kinase activity"/>
    <property type="evidence" value="ECO:0007669"/>
    <property type="project" value="UniProtKB-KW"/>
</dbReference>
<evidence type="ECO:0000256" key="1">
    <source>
        <dbReference type="SAM" id="MobiDB-lite"/>
    </source>
</evidence>
<feature type="chain" id="PRO_5001852202" evidence="2">
    <location>
        <begin position="26"/>
        <end position="664"/>
    </location>
</feature>
<dbReference type="SUPFAM" id="SSF53300">
    <property type="entry name" value="vWA-like"/>
    <property type="match status" value="1"/>
</dbReference>
<dbReference type="PROSITE" id="PS50234">
    <property type="entry name" value="VWFA"/>
    <property type="match status" value="1"/>
</dbReference>
<proteinExistence type="predicted"/>
<evidence type="ECO:0000313" key="4">
    <source>
        <dbReference type="EMBL" id="AIS17297.1"/>
    </source>
</evidence>
<reference evidence="4 5" key="1">
    <citation type="journal article" date="2015" name="J. Biotechnol.">
        <title>Complete genome sequence of Pseudomonas rhizosphaerae IH5T (=DSM 16299T), a phosphate-solubilizing rhizobacterium for bacterial biofertilizer.</title>
        <authorList>
            <person name="Kwak Y."/>
            <person name="Jung B.K."/>
            <person name="Shin J.H."/>
        </authorList>
    </citation>
    <scope>NUCLEOTIDE SEQUENCE [LARGE SCALE GENOMIC DNA]</scope>
    <source>
        <strain evidence="4">DSM 16299</strain>
    </source>
</reference>
<keyword evidence="5" id="KW-1185">Reference proteome</keyword>
<feature type="signal peptide" evidence="2">
    <location>
        <begin position="1"/>
        <end position="25"/>
    </location>
</feature>
<organism evidence="4 5">
    <name type="scientific">Pseudomonas rhizosphaerae</name>
    <dbReference type="NCBI Taxonomy" id="216142"/>
    <lineage>
        <taxon>Bacteria</taxon>
        <taxon>Pseudomonadati</taxon>
        <taxon>Pseudomonadota</taxon>
        <taxon>Gammaproteobacteria</taxon>
        <taxon>Pseudomonadales</taxon>
        <taxon>Pseudomonadaceae</taxon>
        <taxon>Pseudomonas</taxon>
    </lineage>
</organism>
<dbReference type="CDD" id="cd00198">
    <property type="entry name" value="vWFA"/>
    <property type="match status" value="1"/>
</dbReference>
<dbReference type="InterPro" id="IPR002035">
    <property type="entry name" value="VWF_A"/>
</dbReference>
<dbReference type="InterPro" id="IPR036465">
    <property type="entry name" value="vWFA_dom_sf"/>
</dbReference>
<dbReference type="RefSeq" id="WP_043188425.1">
    <property type="nucleotide sequence ID" value="NZ_CP009533.1"/>
</dbReference>
<keyword evidence="4" id="KW-0418">Kinase</keyword>
<keyword evidence="2" id="KW-0732">Signal</keyword>
<dbReference type="KEGG" id="prh:LT40_07725"/>
<accession>A0A089YSC9</accession>
<evidence type="ECO:0000256" key="2">
    <source>
        <dbReference type="SAM" id="SignalP"/>
    </source>
</evidence>
<name>A0A089YSC9_9PSED</name>
<keyword evidence="4" id="KW-0808">Transferase</keyword>
<dbReference type="Proteomes" id="UP000029499">
    <property type="component" value="Chromosome"/>
</dbReference>
<dbReference type="STRING" id="216142.LT40_07725"/>
<protein>
    <submittedName>
        <fullName evidence="4">Serine/threonine protein kinase</fullName>
    </submittedName>
</protein>
<gene>
    <name evidence="4" type="ORF">LT40_07725</name>
</gene>
<dbReference type="eggNOG" id="COG2304">
    <property type="taxonomic scope" value="Bacteria"/>
</dbReference>
<dbReference type="EMBL" id="CP009533">
    <property type="protein sequence ID" value="AIS17297.1"/>
    <property type="molecule type" value="Genomic_DNA"/>
</dbReference>
<feature type="domain" description="VWFA" evidence="3">
    <location>
        <begin position="239"/>
        <end position="441"/>
    </location>
</feature>
<dbReference type="AlphaFoldDB" id="A0A089YSC9"/>
<evidence type="ECO:0000259" key="3">
    <source>
        <dbReference type="PROSITE" id="PS50234"/>
    </source>
</evidence>
<dbReference type="HOGENOM" id="CLU_404175_0_0_6"/>
<evidence type="ECO:0000313" key="5">
    <source>
        <dbReference type="Proteomes" id="UP000029499"/>
    </source>
</evidence>
<feature type="region of interest" description="Disordered" evidence="1">
    <location>
        <begin position="207"/>
        <end position="230"/>
    </location>
</feature>
<keyword evidence="4" id="KW-0723">Serine/threonine-protein kinase</keyword>
<dbReference type="Gene3D" id="3.40.50.410">
    <property type="entry name" value="von Willebrand factor, type A domain"/>
    <property type="match status" value="1"/>
</dbReference>
<feature type="compositionally biased region" description="Low complexity" evidence="1">
    <location>
        <begin position="209"/>
        <end position="225"/>
    </location>
</feature>
<sequence length="664" mass="72506">MSGFRRTLGSVALLTLCAIDPWAHAADKPLIQEGKKTLFQRVLTTPGCQLSAAAGTSDGIVQPTFSRFYVYERAQAANAQWLKVGADSFGKTVGWLPSTCTVEWKMQLTLAFTNPANRDRLLFFKERPTLEGILDAPDPVSKVAPLRAKLKQGVQAPGVLAQEPEYFVDMQKQFYLLPVLSGEEVMTEAGFRTRILNVASVSKTDEQSAAAGAGPGTATGATGTTNSPAPSQLKEFSAAVVFVIDSTISMDPYIDRTREAISKVYKQIEKENLGKQVKFGLVAFRSSTKAVPGLEYVSKMYADPNKVQDSADFLAKVADLKQAKVSSGAFDEDAYAGVMHSIDKVDWSQFGARYVVLITDAGALEGTDKLSNTGLSADQVRLEAANPGVAVYTLHLKTPAGIKDHARAEAQYRNLSTYPGTNTSLYYPVNAGDVQEFGRKVDSLATAITSQVKAAYMGDEAIGSAANAKQDPDDKKMLEDAALIGYAMQLAYLGEKNQSQAPPVFKAWITDRDLIKQNIPATDVRVLLTKSQLSDLSDVMKQILDAANEGLISPTDMFEKLRSVAATMGTDPNQLKQNNNTKVADLGVLGEYLEDLPYHSEVLNLDEDTWKSWDGLAQEKFIRTLSTKLRHYQRYNADVDRWVALAKDSDARDNVYPVPLEMMP</sequence>